<protein>
    <recommendedName>
        <fullName evidence="4">Secreted protein</fullName>
    </recommendedName>
</protein>
<comment type="caution">
    <text evidence="2">The sequence shown here is derived from an EMBL/GenBank/DDBJ whole genome shotgun (WGS) entry which is preliminary data.</text>
</comment>
<gene>
    <name evidence="2" type="ORF">B0T17DRAFT_109965</name>
</gene>
<reference evidence="2" key="1">
    <citation type="submission" date="2023-06" db="EMBL/GenBank/DDBJ databases">
        <title>Genome-scale phylogeny and comparative genomics of the fungal order Sordariales.</title>
        <authorList>
            <consortium name="Lawrence Berkeley National Laboratory"/>
            <person name="Hensen N."/>
            <person name="Bonometti L."/>
            <person name="Westerberg I."/>
            <person name="Brannstrom I.O."/>
            <person name="Guillou S."/>
            <person name="Cros-Aarteil S."/>
            <person name="Calhoun S."/>
            <person name="Haridas S."/>
            <person name="Kuo A."/>
            <person name="Mondo S."/>
            <person name="Pangilinan J."/>
            <person name="Riley R."/>
            <person name="LaButti K."/>
            <person name="Andreopoulos B."/>
            <person name="Lipzen A."/>
            <person name="Chen C."/>
            <person name="Yanf M."/>
            <person name="Daum C."/>
            <person name="Ng V."/>
            <person name="Clum A."/>
            <person name="Steindorff A."/>
            <person name="Ohm R."/>
            <person name="Martin F."/>
            <person name="Silar P."/>
            <person name="Natvig D."/>
            <person name="Lalanne C."/>
            <person name="Gautier V."/>
            <person name="Ament-velasquez S.L."/>
            <person name="Kruys A."/>
            <person name="Hutchinson M.I."/>
            <person name="Powell A.J."/>
            <person name="Barry K."/>
            <person name="Miller A.N."/>
            <person name="Grigoriev I.V."/>
            <person name="Debuchy R."/>
            <person name="Gladieux P."/>
            <person name="Thoren M.H."/>
            <person name="Johannesson H."/>
        </authorList>
    </citation>
    <scope>NUCLEOTIDE SEQUENCE</scope>
    <source>
        <strain evidence="2">SMH3391-2</strain>
    </source>
</reference>
<dbReference type="AlphaFoldDB" id="A0AA39XNT0"/>
<accession>A0AA39XNT0</accession>
<keyword evidence="3" id="KW-1185">Reference proteome</keyword>
<dbReference type="EMBL" id="JAULSR010000001">
    <property type="protein sequence ID" value="KAK0637443.1"/>
    <property type="molecule type" value="Genomic_DNA"/>
</dbReference>
<keyword evidence="1" id="KW-0732">Signal</keyword>
<proteinExistence type="predicted"/>
<evidence type="ECO:0008006" key="4">
    <source>
        <dbReference type="Google" id="ProtNLM"/>
    </source>
</evidence>
<organism evidence="2 3">
    <name type="scientific">Bombardia bombarda</name>
    <dbReference type="NCBI Taxonomy" id="252184"/>
    <lineage>
        <taxon>Eukaryota</taxon>
        <taxon>Fungi</taxon>
        <taxon>Dikarya</taxon>
        <taxon>Ascomycota</taxon>
        <taxon>Pezizomycotina</taxon>
        <taxon>Sordariomycetes</taxon>
        <taxon>Sordariomycetidae</taxon>
        <taxon>Sordariales</taxon>
        <taxon>Lasiosphaeriaceae</taxon>
        <taxon>Bombardia</taxon>
    </lineage>
</organism>
<evidence type="ECO:0000313" key="3">
    <source>
        <dbReference type="Proteomes" id="UP001174934"/>
    </source>
</evidence>
<feature type="chain" id="PRO_5041200475" description="Secreted protein" evidence="1">
    <location>
        <begin position="23"/>
        <end position="95"/>
    </location>
</feature>
<sequence>MSILTVCVIGVIHLSQLPSSSCILLCQDALWSITIPCLLALKRGDPTSTELRAQVGNDALGVELSREKCHSGLLWLVPCLACMGETTLVCFDVSH</sequence>
<evidence type="ECO:0000313" key="2">
    <source>
        <dbReference type="EMBL" id="KAK0637443.1"/>
    </source>
</evidence>
<feature type="signal peptide" evidence="1">
    <location>
        <begin position="1"/>
        <end position="22"/>
    </location>
</feature>
<dbReference type="Proteomes" id="UP001174934">
    <property type="component" value="Unassembled WGS sequence"/>
</dbReference>
<name>A0AA39XNT0_9PEZI</name>
<evidence type="ECO:0000256" key="1">
    <source>
        <dbReference type="SAM" id="SignalP"/>
    </source>
</evidence>